<dbReference type="AlphaFoldDB" id="A0A7T2GIH5"/>
<organism evidence="1 2">
    <name type="scientific">Allosphingosinicella flava</name>
    <dbReference type="NCBI Taxonomy" id="2771430"/>
    <lineage>
        <taxon>Bacteria</taxon>
        <taxon>Pseudomonadati</taxon>
        <taxon>Pseudomonadota</taxon>
        <taxon>Alphaproteobacteria</taxon>
        <taxon>Sphingomonadales</taxon>
        <taxon>Sphingomonadaceae</taxon>
        <taxon>Allosphingosinicella</taxon>
    </lineage>
</organism>
<gene>
    <name evidence="1" type="ORF">IC614_09025</name>
</gene>
<dbReference type="Proteomes" id="UP000594873">
    <property type="component" value="Chromosome"/>
</dbReference>
<reference evidence="1 2" key="1">
    <citation type="submission" date="2020-11" db="EMBL/GenBank/DDBJ databases">
        <title>Genome seq and assembly of Sphingosinicella sp.</title>
        <authorList>
            <person name="Chhetri G."/>
        </authorList>
    </citation>
    <scope>NUCLEOTIDE SEQUENCE [LARGE SCALE GENOMIC DNA]</scope>
    <source>
        <strain evidence="1 2">UDD2</strain>
    </source>
</reference>
<name>A0A7T2GIH5_9SPHN</name>
<evidence type="ECO:0008006" key="3">
    <source>
        <dbReference type="Google" id="ProtNLM"/>
    </source>
</evidence>
<protein>
    <recommendedName>
        <fullName evidence="3">LysR family transcriptional regulator</fullName>
    </recommendedName>
</protein>
<dbReference type="EMBL" id="CP065592">
    <property type="protein sequence ID" value="QPQ54477.1"/>
    <property type="molecule type" value="Genomic_DNA"/>
</dbReference>
<accession>A0A7T2GIH5</accession>
<keyword evidence="2" id="KW-1185">Reference proteome</keyword>
<sequence length="152" mass="17010">MTQHRTTRPSPAIHTRVPAFAPVPLRYRADGWTPGRQADFLGALAETQSVAAAARHVGMTRESAYRLRDRQGAGSFAAAWDAVLGLRLRPRKVTPSPNFHRAFYGTLKPIMRGGKHVATLHSSSNDAALQLYRRDMLIRRLARRKAERSQVK</sequence>
<dbReference type="KEGG" id="sflv:IC614_09025"/>
<proteinExistence type="predicted"/>
<evidence type="ECO:0000313" key="1">
    <source>
        <dbReference type="EMBL" id="QPQ54477.1"/>
    </source>
</evidence>
<evidence type="ECO:0000313" key="2">
    <source>
        <dbReference type="Proteomes" id="UP000594873"/>
    </source>
</evidence>
<dbReference type="RefSeq" id="WP_200971003.1">
    <property type="nucleotide sequence ID" value="NZ_CP065592.1"/>
</dbReference>